<feature type="transmembrane region" description="Helical" evidence="1">
    <location>
        <begin position="339"/>
        <end position="355"/>
    </location>
</feature>
<dbReference type="OrthoDB" id="244199at2"/>
<keyword evidence="1" id="KW-0812">Transmembrane</keyword>
<gene>
    <name evidence="2" type="ORF">FCL54_02435</name>
</gene>
<proteinExistence type="predicted"/>
<protein>
    <recommendedName>
        <fullName evidence="4">Glycosyltransferase RgtA/B/C/D-like domain-containing protein</fullName>
    </recommendedName>
</protein>
<feature type="transmembrane region" description="Helical" evidence="1">
    <location>
        <begin position="63"/>
        <end position="80"/>
    </location>
</feature>
<dbReference type="RefSeq" id="WP_138122787.1">
    <property type="nucleotide sequence ID" value="NZ_SWLG01000001.1"/>
</dbReference>
<comment type="caution">
    <text evidence="2">The sequence shown here is derived from an EMBL/GenBank/DDBJ whole genome shotgun (WGS) entry which is preliminary data.</text>
</comment>
<evidence type="ECO:0008006" key="4">
    <source>
        <dbReference type="Google" id="ProtNLM"/>
    </source>
</evidence>
<evidence type="ECO:0000313" key="3">
    <source>
        <dbReference type="Proteomes" id="UP000308230"/>
    </source>
</evidence>
<feature type="transmembrane region" description="Helical" evidence="1">
    <location>
        <begin position="12"/>
        <end position="30"/>
    </location>
</feature>
<feature type="transmembrane region" description="Helical" evidence="1">
    <location>
        <begin position="205"/>
        <end position="229"/>
    </location>
</feature>
<dbReference type="AlphaFoldDB" id="A0A5R9F9K2"/>
<feature type="transmembrane region" description="Helical" evidence="1">
    <location>
        <begin position="275"/>
        <end position="299"/>
    </location>
</feature>
<reference evidence="2 3" key="1">
    <citation type="submission" date="2019-04" db="EMBL/GenBank/DDBJ databases">
        <title>Bacillus caeni sp. nov., a bacterium isolated from mangrove sediment.</title>
        <authorList>
            <person name="Huang H."/>
            <person name="Mo K."/>
            <person name="Hu Y."/>
        </authorList>
    </citation>
    <scope>NUCLEOTIDE SEQUENCE [LARGE SCALE GENOMIC DNA]</scope>
    <source>
        <strain evidence="2 3">HB172195</strain>
    </source>
</reference>
<keyword evidence="1" id="KW-0472">Membrane</keyword>
<accession>A0A5R9F9K2</accession>
<dbReference type="Proteomes" id="UP000308230">
    <property type="component" value="Unassembled WGS sequence"/>
</dbReference>
<dbReference type="EMBL" id="SWLG01000001">
    <property type="protein sequence ID" value="TLS39189.1"/>
    <property type="molecule type" value="Genomic_DNA"/>
</dbReference>
<organism evidence="2 3">
    <name type="scientific">Exobacillus caeni</name>
    <dbReference type="NCBI Taxonomy" id="2574798"/>
    <lineage>
        <taxon>Bacteria</taxon>
        <taxon>Bacillati</taxon>
        <taxon>Bacillota</taxon>
        <taxon>Bacilli</taxon>
        <taxon>Bacillales</taxon>
        <taxon>Guptibacillaceae</taxon>
        <taxon>Exobacillus</taxon>
    </lineage>
</organism>
<name>A0A5R9F9K2_9BACL</name>
<keyword evidence="3" id="KW-1185">Reference proteome</keyword>
<keyword evidence="1" id="KW-1133">Transmembrane helix</keyword>
<feature type="transmembrane region" description="Helical" evidence="1">
    <location>
        <begin position="168"/>
        <end position="193"/>
    </location>
</feature>
<feature type="transmembrane region" description="Helical" evidence="1">
    <location>
        <begin position="112"/>
        <end position="132"/>
    </location>
</feature>
<evidence type="ECO:0000313" key="2">
    <source>
        <dbReference type="EMBL" id="TLS39189.1"/>
    </source>
</evidence>
<feature type="transmembrane region" description="Helical" evidence="1">
    <location>
        <begin position="139"/>
        <end position="156"/>
    </location>
</feature>
<feature type="transmembrane region" description="Helical" evidence="1">
    <location>
        <begin position="311"/>
        <end position="333"/>
    </location>
</feature>
<sequence length="497" mass="57239">MKLQIQVTRGKWKTAGICLLLFYIVLLNIWRFEHISPFVRTWDQVDFSLALSRFDLFAMQPHFPGYPYFVLGGMLIGNWIDNPARALSAFNVILIFSSVFPTYFLFRSRLTVLASLLGTAAVQSLAYISLNATEPMSEAAAVAMLWWFFWTIHLALKKKSLFYTILPLFAYSLVLGIRLSYLLFGAAIVLLWIVKRKQFSSWNAYFYFIGWQTALAVFFQLIWVAALVASEGGIASFLNLAFGFSQGHFEDWGGAVTATSLPFWNRVWQLVTMNWLWAGLSASFAFSAVVLAVLIVFAFKELLGGKRRLTILEIVLSLTLGCYFLWVLFAQNIEKPRHILPLTGPFLFLVLYFLFASKKRYLVKILIVICFIGGQSYQGYTLIEEKMETTPTVYQLADYLKNQGSRPFVVYTWEETRILEYLEVPFRHKQIFTYDYFKEDISHYKGYTIYLTDHVVNGFADQGIDIHGKVKKIAEFDSNPLFDPVYHKITVYKFTGE</sequence>
<feature type="transmembrane region" description="Helical" evidence="1">
    <location>
        <begin position="87"/>
        <end position="106"/>
    </location>
</feature>
<feature type="transmembrane region" description="Helical" evidence="1">
    <location>
        <begin position="362"/>
        <end position="380"/>
    </location>
</feature>
<evidence type="ECO:0000256" key="1">
    <source>
        <dbReference type="SAM" id="Phobius"/>
    </source>
</evidence>